<evidence type="ECO:0008006" key="2">
    <source>
        <dbReference type="Google" id="ProtNLM"/>
    </source>
</evidence>
<evidence type="ECO:0000313" key="1">
    <source>
        <dbReference type="EMBL" id="XBC48159.1"/>
    </source>
</evidence>
<dbReference type="RefSeq" id="WP_347298173.1">
    <property type="nucleotide sequence ID" value="NZ_CP142434.1"/>
</dbReference>
<organism evidence="1">
    <name type="scientific">Dolosigranulum savutiense</name>
    <dbReference type="NCBI Taxonomy" id="3110288"/>
    <lineage>
        <taxon>Bacteria</taxon>
        <taxon>Bacillati</taxon>
        <taxon>Bacillota</taxon>
        <taxon>Bacilli</taxon>
        <taxon>Lactobacillales</taxon>
        <taxon>Carnobacteriaceae</taxon>
        <taxon>Dolosigranulum</taxon>
    </lineage>
</organism>
<accession>A0AB74TVV0</accession>
<dbReference type="EMBL" id="CP142434">
    <property type="protein sequence ID" value="XBC48159.1"/>
    <property type="molecule type" value="Genomic_DNA"/>
</dbReference>
<name>A0AB74TVV0_9LACT</name>
<reference evidence="1" key="1">
    <citation type="submission" date="2023-12" db="EMBL/GenBank/DDBJ databases">
        <title>Dolosigranulum savutii sp. nov. isolated from human upper respiratory samples collected in Botswana.</title>
        <authorList>
            <person name="Kelly M.S."/>
        </authorList>
    </citation>
    <scope>NUCLEOTIDE SEQUENCE</scope>
    <source>
        <strain evidence="1">MSK312</strain>
    </source>
</reference>
<protein>
    <recommendedName>
        <fullName evidence="2">Phage protein</fullName>
    </recommendedName>
</protein>
<proteinExistence type="predicted"/>
<gene>
    <name evidence="1" type="ORF">VUQ09_01860</name>
</gene>
<dbReference type="AlphaFoldDB" id="A0AB74TVV0"/>
<sequence length="135" mass="15106">MVKADGYITEYEFMEYAGEHAPSKFKYYLMQASAELDSVTRFHYHHHELGDDFVSEQFKKALVAQIVFYDSVGTTSSEELNQQPDSVSIGGTTVSYNRNQASAESVRRESALSQDALNLLRGTGLLYRGLDAYGS</sequence>